<name>A0A559KFT1_9BACL</name>
<dbReference type="AlphaFoldDB" id="A0A559KFT1"/>
<reference evidence="1 2" key="1">
    <citation type="submission" date="2019-07" db="EMBL/GenBank/DDBJ databases">
        <authorList>
            <person name="Kim J."/>
        </authorList>
    </citation>
    <scope>NUCLEOTIDE SEQUENCE [LARGE SCALE GENOMIC DNA]</scope>
    <source>
        <strain evidence="1 2">JC52</strain>
    </source>
</reference>
<sequence length="59" mass="6330">MALMGLYPARIDKRREWLINGTCVPVAHPSSAYRYNAVPPRSRLLGCPDTGAVGTGICG</sequence>
<dbReference type="Proteomes" id="UP000317036">
    <property type="component" value="Unassembled WGS sequence"/>
</dbReference>
<organism evidence="1 2">
    <name type="scientific">Paenibacillus cremeus</name>
    <dbReference type="NCBI Taxonomy" id="2163881"/>
    <lineage>
        <taxon>Bacteria</taxon>
        <taxon>Bacillati</taxon>
        <taxon>Bacillota</taxon>
        <taxon>Bacilli</taxon>
        <taxon>Bacillales</taxon>
        <taxon>Paenibacillaceae</taxon>
        <taxon>Paenibacillus</taxon>
    </lineage>
</organism>
<keyword evidence="2" id="KW-1185">Reference proteome</keyword>
<proteinExistence type="predicted"/>
<comment type="caution">
    <text evidence="1">The sequence shown here is derived from an EMBL/GenBank/DDBJ whole genome shotgun (WGS) entry which is preliminary data.</text>
</comment>
<dbReference type="EMBL" id="VNJI01000005">
    <property type="protein sequence ID" value="TVY10984.1"/>
    <property type="molecule type" value="Genomic_DNA"/>
</dbReference>
<evidence type="ECO:0000313" key="1">
    <source>
        <dbReference type="EMBL" id="TVY10984.1"/>
    </source>
</evidence>
<protein>
    <submittedName>
        <fullName evidence="1">Uncharacterized protein</fullName>
    </submittedName>
</protein>
<gene>
    <name evidence="1" type="ORF">FPZ49_05785</name>
</gene>
<evidence type="ECO:0000313" key="2">
    <source>
        <dbReference type="Proteomes" id="UP000317036"/>
    </source>
</evidence>
<accession>A0A559KFT1</accession>